<keyword evidence="2" id="KW-0238">DNA-binding</keyword>
<dbReference type="EMBL" id="NKYE01000019">
    <property type="protein sequence ID" value="OZM70538.1"/>
    <property type="molecule type" value="Genomic_DNA"/>
</dbReference>
<evidence type="ECO:0000313" key="2">
    <source>
        <dbReference type="EMBL" id="OZM70538.1"/>
    </source>
</evidence>
<sequence>MPAISLADWLRSLPDDALAALLRTRRDLATPPPSDSTVLATRAGTPGSVARACEDLDTFTLAVLETLLVAGADTEAVPRSELAGLLGTSPGETLDLLRAKALVWGEDEALRIAPAAREVFGPYPAGLGRAVPALTPETVRAALAETGEAERALLRTLAAGPPVGRTRDAATSPAPERAETPVHRLLALGLLLRRDEQTVELPREAGIALRDGRVLPAGRLTEPDLPTRSHEQSTVDSAAAGEAMEFLRHMETLVLLWSQQPPPVLKSGGLGVRELRRLAKETEVDDAGATLLAELAVGAGLVADSQSTTPEWVPTTLADSWLASAPAQRWVPLAQAWLDLPRLPGMAGGRDAKDKPVAPLSEELRRPQAPAVRRRVLDALAELPNGTGVTAVDDLVAMLAWRAPRRGGRLRDETVHWTMAEASALGVVALGALGTAASALLDDDRAGATTAMIDALPDPVDQVLVQADLTVVAPGPLEPELATRITAVADVESSGHATVYRITETSVRRALDAGRTADELHELFRVHSATAVPQSLTYLIDDVARRHGRLRGGVAGSFLRCDDDVLIAEVLGTPAAADLDLRRIAPTVLVSPLPLAEVLDGLRSAGFAPAAEGPDGRVIDLRPAGRRVPAAPRRARTAVPAPTVNADQLAMIVRHVRAGDRAAGTRRGATVGAHRGGGTDTSATLALLAEATRERREVWIGFVDSHGTASQRVVTPVRVGGGMLEGSGNERFPLHRITSAALVED</sequence>
<dbReference type="OrthoDB" id="3415124at2"/>
<dbReference type="Proteomes" id="UP000242444">
    <property type="component" value="Unassembled WGS sequence"/>
</dbReference>
<dbReference type="AlphaFoldDB" id="A0A263CX64"/>
<dbReference type="RefSeq" id="WP_094865349.1">
    <property type="nucleotide sequence ID" value="NZ_NKYE01000019.1"/>
</dbReference>
<name>A0A263CX64_9PSEU</name>
<comment type="caution">
    <text evidence="2">The sequence shown here is derived from an EMBL/GenBank/DDBJ whole genome shotgun (WGS) entry which is preliminary data.</text>
</comment>
<evidence type="ECO:0000313" key="3">
    <source>
        <dbReference type="Proteomes" id="UP000242444"/>
    </source>
</evidence>
<evidence type="ECO:0000259" key="1">
    <source>
        <dbReference type="Pfam" id="PF13625"/>
    </source>
</evidence>
<protein>
    <submittedName>
        <fullName evidence="2">DNA-binding protein</fullName>
    </submittedName>
</protein>
<organism evidence="2 3">
    <name type="scientific">Amycolatopsis antarctica</name>
    <dbReference type="NCBI Taxonomy" id="1854586"/>
    <lineage>
        <taxon>Bacteria</taxon>
        <taxon>Bacillati</taxon>
        <taxon>Actinomycetota</taxon>
        <taxon>Actinomycetes</taxon>
        <taxon>Pseudonocardiales</taxon>
        <taxon>Pseudonocardiaceae</taxon>
        <taxon>Amycolatopsis</taxon>
    </lineage>
</organism>
<dbReference type="Pfam" id="PF13625">
    <property type="entry name" value="Helicase_C_3"/>
    <property type="match status" value="1"/>
</dbReference>
<feature type="domain" description="Helicase XPB/Ssl2 N-terminal" evidence="1">
    <location>
        <begin position="463"/>
        <end position="585"/>
    </location>
</feature>
<proteinExistence type="predicted"/>
<keyword evidence="3" id="KW-1185">Reference proteome</keyword>
<dbReference type="InterPro" id="IPR032830">
    <property type="entry name" value="XPB/Ssl2_N"/>
</dbReference>
<dbReference type="InParanoid" id="A0A263CX64"/>
<dbReference type="GO" id="GO:0003677">
    <property type="term" value="F:DNA binding"/>
    <property type="evidence" value="ECO:0007669"/>
    <property type="project" value="UniProtKB-KW"/>
</dbReference>
<reference evidence="2 3" key="1">
    <citation type="submission" date="2017-07" db="EMBL/GenBank/DDBJ databases">
        <title>Amycolatopsis antarcticus sp. nov., isolated from the surface of an Antarcticus brown macroalga.</title>
        <authorList>
            <person name="Wang J."/>
            <person name="Leiva S."/>
            <person name="Huang J."/>
            <person name="Huang Y."/>
        </authorList>
    </citation>
    <scope>NUCLEOTIDE SEQUENCE [LARGE SCALE GENOMIC DNA]</scope>
    <source>
        <strain evidence="2 3">AU-G6</strain>
    </source>
</reference>
<gene>
    <name evidence="2" type="ORF">CFN78_24320</name>
</gene>
<accession>A0A263CX64</accession>